<sequence>MSSSFSNTGDCAAITHPCTSNAVAFFEAELVTAAKEKTPGGSVRRHVEVQGMDPKVFKAMLHFIYTDTLLEMEEDEAVEMAGG</sequence>
<protein>
    <recommendedName>
        <fullName evidence="2">BTB domain-containing protein</fullName>
    </recommendedName>
</protein>
<comment type="caution">
    <text evidence="3">The sequence shown here is derived from an EMBL/GenBank/DDBJ whole genome shotgun (WGS) entry which is preliminary data.</text>
</comment>
<name>A0AAV5FJA2_ELECO</name>
<evidence type="ECO:0000313" key="4">
    <source>
        <dbReference type="Proteomes" id="UP001054889"/>
    </source>
</evidence>
<gene>
    <name evidence="3" type="primary">gb23489</name>
    <name evidence="3" type="ORF">PR202_gb23489</name>
</gene>
<reference evidence="3" key="1">
    <citation type="journal article" date="2018" name="DNA Res.">
        <title>Multiple hybrid de novo genome assembly of finger millet, an orphan allotetraploid crop.</title>
        <authorList>
            <person name="Hatakeyama M."/>
            <person name="Aluri S."/>
            <person name="Balachadran M.T."/>
            <person name="Sivarajan S.R."/>
            <person name="Patrignani A."/>
            <person name="Gruter S."/>
            <person name="Poveda L."/>
            <person name="Shimizu-Inatsugi R."/>
            <person name="Baeten J."/>
            <person name="Francoijs K.J."/>
            <person name="Nataraja K.N."/>
            <person name="Reddy Y.A.N."/>
            <person name="Phadnis S."/>
            <person name="Ravikumar R.L."/>
            <person name="Schlapbach R."/>
            <person name="Sreeman S.M."/>
            <person name="Shimizu K.K."/>
        </authorList>
    </citation>
    <scope>NUCLEOTIDE SEQUENCE</scope>
</reference>
<dbReference type="InterPro" id="IPR011333">
    <property type="entry name" value="SKP1/BTB/POZ_sf"/>
</dbReference>
<proteinExistence type="predicted"/>
<evidence type="ECO:0000313" key="3">
    <source>
        <dbReference type="EMBL" id="GJN34793.1"/>
    </source>
</evidence>
<accession>A0AAV5FJA2</accession>
<dbReference type="SUPFAM" id="SSF54695">
    <property type="entry name" value="POZ domain"/>
    <property type="match status" value="1"/>
</dbReference>
<organism evidence="3 4">
    <name type="scientific">Eleusine coracana subsp. coracana</name>
    <dbReference type="NCBI Taxonomy" id="191504"/>
    <lineage>
        <taxon>Eukaryota</taxon>
        <taxon>Viridiplantae</taxon>
        <taxon>Streptophyta</taxon>
        <taxon>Embryophyta</taxon>
        <taxon>Tracheophyta</taxon>
        <taxon>Spermatophyta</taxon>
        <taxon>Magnoliopsida</taxon>
        <taxon>Liliopsida</taxon>
        <taxon>Poales</taxon>
        <taxon>Poaceae</taxon>
        <taxon>PACMAD clade</taxon>
        <taxon>Chloridoideae</taxon>
        <taxon>Cynodonteae</taxon>
        <taxon>Eleusininae</taxon>
        <taxon>Eleusine</taxon>
    </lineage>
</organism>
<dbReference type="Pfam" id="PF00651">
    <property type="entry name" value="BTB"/>
    <property type="match status" value="1"/>
</dbReference>
<evidence type="ECO:0000256" key="1">
    <source>
        <dbReference type="ARBA" id="ARBA00004906"/>
    </source>
</evidence>
<dbReference type="InterPro" id="IPR000210">
    <property type="entry name" value="BTB/POZ_dom"/>
</dbReference>
<dbReference type="Proteomes" id="UP001054889">
    <property type="component" value="Unassembled WGS sequence"/>
</dbReference>
<evidence type="ECO:0000259" key="2">
    <source>
        <dbReference type="Pfam" id="PF00651"/>
    </source>
</evidence>
<reference evidence="3" key="2">
    <citation type="submission" date="2021-12" db="EMBL/GenBank/DDBJ databases">
        <title>Resequencing data analysis of finger millet.</title>
        <authorList>
            <person name="Hatakeyama M."/>
            <person name="Aluri S."/>
            <person name="Balachadran M.T."/>
            <person name="Sivarajan S.R."/>
            <person name="Poveda L."/>
            <person name="Shimizu-Inatsugi R."/>
            <person name="Schlapbach R."/>
            <person name="Sreeman S.M."/>
            <person name="Shimizu K.K."/>
        </authorList>
    </citation>
    <scope>NUCLEOTIDE SEQUENCE</scope>
</reference>
<dbReference type="AlphaFoldDB" id="A0AAV5FJA2"/>
<comment type="pathway">
    <text evidence="1">Protein modification; protein ubiquitination.</text>
</comment>
<dbReference type="Gene3D" id="3.30.710.10">
    <property type="entry name" value="Potassium Channel Kv1.1, Chain A"/>
    <property type="match status" value="1"/>
</dbReference>
<feature type="domain" description="BTB" evidence="2">
    <location>
        <begin position="44"/>
        <end position="73"/>
    </location>
</feature>
<dbReference type="EMBL" id="BQKI01000086">
    <property type="protein sequence ID" value="GJN34793.1"/>
    <property type="molecule type" value="Genomic_DNA"/>
</dbReference>
<keyword evidence="4" id="KW-1185">Reference proteome</keyword>